<reference evidence="2 3" key="1">
    <citation type="submission" date="2018-08" db="EMBL/GenBank/DDBJ databases">
        <title>Meiothermus cateniformans JCM 15151 genome sequencing project.</title>
        <authorList>
            <person name="Da Costa M.S."/>
            <person name="Albuquerque L."/>
            <person name="Raposo P."/>
            <person name="Froufe H.J.C."/>
            <person name="Barroso C.S."/>
            <person name="Egas C."/>
        </authorList>
    </citation>
    <scope>NUCLEOTIDE SEQUENCE [LARGE SCALE GENOMIC DNA]</scope>
    <source>
        <strain evidence="2 3">JCM 15151</strain>
    </source>
</reference>
<name>A0A399DTJ8_9DEIN</name>
<dbReference type="EMBL" id="QWKX01000063">
    <property type="protein sequence ID" value="RIH75574.1"/>
    <property type="molecule type" value="Genomic_DNA"/>
</dbReference>
<evidence type="ECO:0000313" key="2">
    <source>
        <dbReference type="EMBL" id="RIH75574.1"/>
    </source>
</evidence>
<accession>A0A399DTJ8</accession>
<dbReference type="Pfam" id="PF20472">
    <property type="entry name" value="PDDEXK_11"/>
    <property type="match status" value="1"/>
</dbReference>
<dbReference type="Proteomes" id="UP000266089">
    <property type="component" value="Unassembled WGS sequence"/>
</dbReference>
<evidence type="ECO:0000313" key="3">
    <source>
        <dbReference type="Proteomes" id="UP000266089"/>
    </source>
</evidence>
<evidence type="ECO:0000259" key="1">
    <source>
        <dbReference type="Pfam" id="PF20472"/>
    </source>
</evidence>
<dbReference type="AlphaFoldDB" id="A0A399DTJ8"/>
<feature type="domain" description="PD-(D/E)XK nuclease" evidence="1">
    <location>
        <begin position="35"/>
        <end position="112"/>
    </location>
</feature>
<proteinExistence type="predicted"/>
<sequence length="135" mass="15895">MSASLRERIKFLLEQILKNCGLNDYVVQEEYLSPLGSAIRETSRRVDIAVLRKENGELKPYLYIECKEQKTSGSAEDKLFRALEEAKRDRLLGVHSIIVFSGAGFRQSYERWAMVEGFIREEYAELWFKRFFCRE</sequence>
<protein>
    <recommendedName>
        <fullName evidence="1">PD-(D/E)XK nuclease domain-containing protein</fullName>
    </recommendedName>
</protein>
<dbReference type="InterPro" id="IPR046821">
    <property type="entry name" value="PDDEXK_11"/>
</dbReference>
<comment type="caution">
    <text evidence="2">The sequence shown here is derived from an EMBL/GenBank/DDBJ whole genome shotgun (WGS) entry which is preliminary data.</text>
</comment>
<dbReference type="RefSeq" id="WP_024050164.1">
    <property type="nucleotide sequence ID" value="NZ_JBHSXZ010000028.1"/>
</dbReference>
<gene>
    <name evidence="2" type="ORF">Mcate_02166</name>
</gene>
<dbReference type="OrthoDB" id="26504at2"/>
<organism evidence="2 3">
    <name type="scientific">Meiothermus taiwanensis</name>
    <dbReference type="NCBI Taxonomy" id="172827"/>
    <lineage>
        <taxon>Bacteria</taxon>
        <taxon>Thermotogati</taxon>
        <taxon>Deinococcota</taxon>
        <taxon>Deinococci</taxon>
        <taxon>Thermales</taxon>
        <taxon>Thermaceae</taxon>
        <taxon>Meiothermus</taxon>
    </lineage>
</organism>